<keyword evidence="4" id="KW-1185">Reference proteome</keyword>
<evidence type="ECO:0000256" key="1">
    <source>
        <dbReference type="SAM" id="MobiDB-lite"/>
    </source>
</evidence>
<reference evidence="3" key="1">
    <citation type="submission" date="2022-08" db="EMBL/GenBank/DDBJ databases">
        <authorList>
            <person name="Tistechok S."/>
            <person name="Samborskyy M."/>
            <person name="Roman I."/>
        </authorList>
    </citation>
    <scope>NUCLEOTIDE SEQUENCE</scope>
    <source>
        <strain evidence="3">DSM 103496</strain>
    </source>
</reference>
<accession>A0A9X2VQV1</accession>
<keyword evidence="2" id="KW-0812">Transmembrane</keyword>
<feature type="transmembrane region" description="Helical" evidence="2">
    <location>
        <begin position="27"/>
        <end position="48"/>
    </location>
</feature>
<sequence length="213" mass="22454">MSGTVHGNAIQAGRIDSVTIGHKPPPWWKSLVAVLLVAVCAVVVAVVLDGSGKFGGTRSDSSSTGIPSATEIISGTTEPDIPTSTKTTTTTREYEVGGPVRTGEVELAALTGHDLDRDREAFPREGADVLLDCCALHALAEDEMSFPRGDRPADCLGQPTRQELAVEKLQEHPTLCVVTDQGGLATVHATLVSGPLESSPRVAITYELWTVSR</sequence>
<dbReference type="EMBL" id="JANYMP010000016">
    <property type="protein sequence ID" value="MCS7481031.1"/>
    <property type="molecule type" value="Genomic_DNA"/>
</dbReference>
<dbReference type="RefSeq" id="WP_259626523.1">
    <property type="nucleotide sequence ID" value="NZ_JANYMP010000016.1"/>
</dbReference>
<evidence type="ECO:0000313" key="4">
    <source>
        <dbReference type="Proteomes" id="UP001141259"/>
    </source>
</evidence>
<comment type="caution">
    <text evidence="3">The sequence shown here is derived from an EMBL/GenBank/DDBJ whole genome shotgun (WGS) entry which is preliminary data.</text>
</comment>
<organism evidence="3 4">
    <name type="scientific">Umezawaea endophytica</name>
    <dbReference type="NCBI Taxonomy" id="1654476"/>
    <lineage>
        <taxon>Bacteria</taxon>
        <taxon>Bacillati</taxon>
        <taxon>Actinomycetota</taxon>
        <taxon>Actinomycetes</taxon>
        <taxon>Pseudonocardiales</taxon>
        <taxon>Pseudonocardiaceae</taxon>
        <taxon>Umezawaea</taxon>
    </lineage>
</organism>
<evidence type="ECO:0000313" key="3">
    <source>
        <dbReference type="EMBL" id="MCS7481031.1"/>
    </source>
</evidence>
<feature type="region of interest" description="Disordered" evidence="1">
    <location>
        <begin position="55"/>
        <end position="91"/>
    </location>
</feature>
<protein>
    <submittedName>
        <fullName evidence="3">Uncharacterized protein</fullName>
    </submittedName>
</protein>
<evidence type="ECO:0000256" key="2">
    <source>
        <dbReference type="SAM" id="Phobius"/>
    </source>
</evidence>
<keyword evidence="2" id="KW-1133">Transmembrane helix</keyword>
<keyword evidence="2" id="KW-0472">Membrane</keyword>
<feature type="compositionally biased region" description="Polar residues" evidence="1">
    <location>
        <begin position="58"/>
        <end position="75"/>
    </location>
</feature>
<name>A0A9X2VQV1_9PSEU</name>
<dbReference type="AlphaFoldDB" id="A0A9X2VQV1"/>
<gene>
    <name evidence="3" type="ORF">NZH93_29605</name>
</gene>
<feature type="compositionally biased region" description="Low complexity" evidence="1">
    <location>
        <begin position="76"/>
        <end position="91"/>
    </location>
</feature>
<proteinExistence type="predicted"/>
<dbReference type="Proteomes" id="UP001141259">
    <property type="component" value="Unassembled WGS sequence"/>
</dbReference>